<reference evidence="2 3" key="2">
    <citation type="submission" date="2024-05" db="EMBL/GenBank/DDBJ databases">
        <authorList>
            <person name="Chen Y."/>
            <person name="Shah S."/>
            <person name="Dougan E. K."/>
            <person name="Thang M."/>
            <person name="Chan C."/>
        </authorList>
    </citation>
    <scope>NUCLEOTIDE SEQUENCE [LARGE SCALE GENOMIC DNA]</scope>
</reference>
<dbReference type="EMBL" id="CAMXCT020000292">
    <property type="protein sequence ID" value="CAL1130117.1"/>
    <property type="molecule type" value="Genomic_DNA"/>
</dbReference>
<gene>
    <name evidence="1" type="ORF">C1SCF055_LOCUS4938</name>
</gene>
<dbReference type="OrthoDB" id="485314at2759"/>
<evidence type="ECO:0000313" key="1">
    <source>
        <dbReference type="EMBL" id="CAI3976742.1"/>
    </source>
</evidence>
<evidence type="ECO:0000313" key="2">
    <source>
        <dbReference type="EMBL" id="CAL4764054.1"/>
    </source>
</evidence>
<proteinExistence type="predicted"/>
<dbReference type="Proteomes" id="UP001152797">
    <property type="component" value="Unassembled WGS sequence"/>
</dbReference>
<dbReference type="EMBL" id="CAMXCT010000292">
    <property type="protein sequence ID" value="CAI3976742.1"/>
    <property type="molecule type" value="Genomic_DNA"/>
</dbReference>
<keyword evidence="3" id="KW-1185">Reference proteome</keyword>
<dbReference type="Pfam" id="PF18143">
    <property type="entry name" value="HAD_SAK_2"/>
    <property type="match status" value="1"/>
</dbReference>
<organism evidence="1">
    <name type="scientific">Cladocopium goreaui</name>
    <dbReference type="NCBI Taxonomy" id="2562237"/>
    <lineage>
        <taxon>Eukaryota</taxon>
        <taxon>Sar</taxon>
        <taxon>Alveolata</taxon>
        <taxon>Dinophyceae</taxon>
        <taxon>Suessiales</taxon>
        <taxon>Symbiodiniaceae</taxon>
        <taxon>Cladocopium</taxon>
    </lineage>
</organism>
<dbReference type="EMBL" id="CAMXCT030000292">
    <property type="protein sequence ID" value="CAL4764054.1"/>
    <property type="molecule type" value="Genomic_DNA"/>
</dbReference>
<comment type="caution">
    <text evidence="1">The sequence shown here is derived from an EMBL/GenBank/DDBJ whole genome shotgun (WGS) entry which is preliminary data.</text>
</comment>
<evidence type="ECO:0000313" key="3">
    <source>
        <dbReference type="Proteomes" id="UP001152797"/>
    </source>
</evidence>
<sequence>MSTQTLIFVDVDGVLNVGLSQGETNTLMLSLRNMALARRVQLDGRASKASKDAAESLFNLAAAPLSGEAGTLQKYMCPDHGISDLLVERLAKLLLAAGPSAHVVLSSSWRHERHAAKRDLLERKISKCIGQSFSFHGVTDTGRKEHTGGDRLELLGDYLEEYSQRIPRDQHLRILVLDDFFLCPMGWTVGEKLVQTQEEMNDYIKSRAKNPPFVQVKIVYTYDEWTMRLGKLHASIGLQMSMYVDAMNFLQDKEAQPELQVPETRSALLLKSTEVLPIQTRPKGFSPCQSVILAL</sequence>
<reference evidence="1" key="1">
    <citation type="submission" date="2022-10" db="EMBL/GenBank/DDBJ databases">
        <authorList>
            <person name="Chen Y."/>
            <person name="Dougan E. K."/>
            <person name="Chan C."/>
            <person name="Rhodes N."/>
            <person name="Thang M."/>
        </authorList>
    </citation>
    <scope>NUCLEOTIDE SEQUENCE</scope>
</reference>
<dbReference type="AlphaFoldDB" id="A0A9P1BNR4"/>
<name>A0A9P1BNR4_9DINO</name>
<protein>
    <submittedName>
        <fullName evidence="2">CSD domain-containing protein</fullName>
    </submittedName>
</protein>
<accession>A0A9P1BNR4</accession>